<dbReference type="Pfam" id="PF12706">
    <property type="entry name" value="Lactamase_B_2"/>
    <property type="match status" value="1"/>
</dbReference>
<dbReference type="PANTHER" id="PTHR43546:SF3">
    <property type="entry name" value="UPF0173 METAL-DEPENDENT HYDROLASE MJ1163"/>
    <property type="match status" value="1"/>
</dbReference>
<reference evidence="2" key="2">
    <citation type="submission" date="2021-04" db="EMBL/GenBank/DDBJ databases">
        <authorList>
            <person name="Gilroy R."/>
        </authorList>
    </citation>
    <scope>NUCLEOTIDE SEQUENCE</scope>
    <source>
        <strain evidence="2">ChiSxjej3B15-24422</strain>
    </source>
</reference>
<accession>A0A9D1YRA1</accession>
<dbReference type="Proteomes" id="UP000824007">
    <property type="component" value="Unassembled WGS sequence"/>
</dbReference>
<dbReference type="InterPro" id="IPR001279">
    <property type="entry name" value="Metallo-B-lactamas"/>
</dbReference>
<gene>
    <name evidence="2" type="ORF">H9831_09830</name>
</gene>
<dbReference type="Gene3D" id="3.60.15.10">
    <property type="entry name" value="Ribonuclease Z/Hydroxyacylglutathione hydrolase-like"/>
    <property type="match status" value="1"/>
</dbReference>
<dbReference type="SMART" id="SM00849">
    <property type="entry name" value="Lactamase_B"/>
    <property type="match status" value="1"/>
</dbReference>
<dbReference type="InterPro" id="IPR036866">
    <property type="entry name" value="RibonucZ/Hydroxyglut_hydro"/>
</dbReference>
<sequence>MIKITWLGTASILIEACGQKLLFDPFVELEGGSNPNTLEDFEGVSDICVTHGHLDHLFFIPELAEGQDATVHCPAAAARTLEGFLEDNGNVVLTRPGDSWRLGDLRITAYRGKHVSFSPSLVLGRLFSPRLFSRPKNLLFLAWAHPRFRERGDTLVYEIEAEGKRILLLGSMALEESAEYPEGADLLILPYQGKRRPQEAACAIVDRLMPKRILLDHFDDAFPPASREEDTRPFYRLLSSRYPQIRAVKPKAGKPVWL</sequence>
<reference evidence="2" key="1">
    <citation type="journal article" date="2021" name="PeerJ">
        <title>Extensive microbial diversity within the chicken gut microbiome revealed by metagenomics and culture.</title>
        <authorList>
            <person name="Gilroy R."/>
            <person name="Ravi A."/>
            <person name="Getino M."/>
            <person name="Pursley I."/>
            <person name="Horton D.L."/>
            <person name="Alikhan N.F."/>
            <person name="Baker D."/>
            <person name="Gharbi K."/>
            <person name="Hall N."/>
            <person name="Watson M."/>
            <person name="Adriaenssens E.M."/>
            <person name="Foster-Nyarko E."/>
            <person name="Jarju S."/>
            <person name="Secka A."/>
            <person name="Antonio M."/>
            <person name="Oren A."/>
            <person name="Chaudhuri R.R."/>
            <person name="La Ragione R."/>
            <person name="Hildebrand F."/>
            <person name="Pallen M.J."/>
        </authorList>
    </citation>
    <scope>NUCLEOTIDE SEQUENCE</scope>
    <source>
        <strain evidence="2">ChiSxjej3B15-24422</strain>
    </source>
</reference>
<evidence type="ECO:0000259" key="1">
    <source>
        <dbReference type="SMART" id="SM00849"/>
    </source>
</evidence>
<name>A0A9D1YRA1_9FIRM</name>
<dbReference type="SUPFAM" id="SSF56281">
    <property type="entry name" value="Metallo-hydrolase/oxidoreductase"/>
    <property type="match status" value="1"/>
</dbReference>
<protein>
    <submittedName>
        <fullName evidence="2">MBL fold metallo-hydrolase</fullName>
    </submittedName>
</protein>
<evidence type="ECO:0000313" key="2">
    <source>
        <dbReference type="EMBL" id="HIY60963.1"/>
    </source>
</evidence>
<dbReference type="AlphaFoldDB" id="A0A9D1YRA1"/>
<dbReference type="PANTHER" id="PTHR43546">
    <property type="entry name" value="UPF0173 METAL-DEPENDENT HYDROLASE MJ1163-RELATED"/>
    <property type="match status" value="1"/>
</dbReference>
<organism evidence="2 3">
    <name type="scientific">Candidatus Eisenbergiella pullistercoris</name>
    <dbReference type="NCBI Taxonomy" id="2838555"/>
    <lineage>
        <taxon>Bacteria</taxon>
        <taxon>Bacillati</taxon>
        <taxon>Bacillota</taxon>
        <taxon>Clostridia</taxon>
        <taxon>Lachnospirales</taxon>
        <taxon>Lachnospiraceae</taxon>
        <taxon>Eisenbergiella</taxon>
    </lineage>
</organism>
<feature type="domain" description="Metallo-beta-lactamase" evidence="1">
    <location>
        <begin position="8"/>
        <end position="172"/>
    </location>
</feature>
<comment type="caution">
    <text evidence="2">The sequence shown here is derived from an EMBL/GenBank/DDBJ whole genome shotgun (WGS) entry which is preliminary data.</text>
</comment>
<proteinExistence type="predicted"/>
<dbReference type="InterPro" id="IPR050114">
    <property type="entry name" value="UPF0173_UPF0282_UlaG_hydrolase"/>
</dbReference>
<dbReference type="EMBL" id="DXDD01000123">
    <property type="protein sequence ID" value="HIY60963.1"/>
    <property type="molecule type" value="Genomic_DNA"/>
</dbReference>
<evidence type="ECO:0000313" key="3">
    <source>
        <dbReference type="Proteomes" id="UP000824007"/>
    </source>
</evidence>